<evidence type="ECO:0000313" key="1">
    <source>
        <dbReference type="EMBL" id="EHC35033.1"/>
    </source>
</evidence>
<protein>
    <submittedName>
        <fullName evidence="1">Uncharacterized protein</fullName>
    </submittedName>
</protein>
<name>G5LS64_SALET</name>
<reference evidence="1 2" key="1">
    <citation type="journal article" date="2011" name="BMC Genomics">
        <title>Genome sequencing reveals diversification of virulence factor content and possible host adaptation in distinct subpopulations of Salmonella enterica.</title>
        <authorList>
            <person name="den Bakker H.C."/>
            <person name="Moreno Switt A.I."/>
            <person name="Govoni G."/>
            <person name="Cummings C.A."/>
            <person name="Ranieri M.L."/>
            <person name="Degoricija L."/>
            <person name="Hoelzer K."/>
            <person name="Rodriguez-Rivera L.D."/>
            <person name="Brown S."/>
            <person name="Bolchacova E."/>
            <person name="Furtado M.R."/>
            <person name="Wiedmann M."/>
        </authorList>
    </citation>
    <scope>NUCLEOTIDE SEQUENCE [LARGE SCALE GENOMIC DNA]</scope>
    <source>
        <strain evidence="1 2">R6-377</strain>
    </source>
</reference>
<dbReference type="EMBL" id="AFCJ01001656">
    <property type="protein sequence ID" value="EHC35033.1"/>
    <property type="molecule type" value="Genomic_DNA"/>
</dbReference>
<dbReference type="Proteomes" id="UP000004642">
    <property type="component" value="Unassembled WGS sequence"/>
</dbReference>
<proteinExistence type="predicted"/>
<organism evidence="1 2">
    <name type="scientific">Salmonella enterica subsp. enterica serovar Alachua str. R6-377</name>
    <dbReference type="NCBI Taxonomy" id="913241"/>
    <lineage>
        <taxon>Bacteria</taxon>
        <taxon>Pseudomonadati</taxon>
        <taxon>Pseudomonadota</taxon>
        <taxon>Gammaproteobacteria</taxon>
        <taxon>Enterobacterales</taxon>
        <taxon>Enterobacteriaceae</taxon>
        <taxon>Salmonella</taxon>
    </lineage>
</organism>
<gene>
    <name evidence="1" type="ORF">LTSEALA_3823</name>
</gene>
<comment type="caution">
    <text evidence="1">The sequence shown here is derived from an EMBL/GenBank/DDBJ whole genome shotgun (WGS) entry which is preliminary data.</text>
</comment>
<sequence length="43" mass="5176">AYVYRLAGRGRWSRGCRLRKDVAPACPRRPLTVRRYRAMMPRR</sequence>
<feature type="non-terminal residue" evidence="1">
    <location>
        <position position="1"/>
    </location>
</feature>
<accession>G5LS64</accession>
<dbReference type="AlphaFoldDB" id="G5LS64"/>
<evidence type="ECO:0000313" key="2">
    <source>
        <dbReference type="Proteomes" id="UP000004642"/>
    </source>
</evidence>